<feature type="chain" id="PRO_5020753564" evidence="1">
    <location>
        <begin position="22"/>
        <end position="255"/>
    </location>
</feature>
<dbReference type="GO" id="GO:0016787">
    <property type="term" value="F:hydrolase activity"/>
    <property type="evidence" value="ECO:0007669"/>
    <property type="project" value="InterPro"/>
</dbReference>
<feature type="signal peptide" evidence="1">
    <location>
        <begin position="1"/>
        <end position="21"/>
    </location>
</feature>
<dbReference type="Gene3D" id="2.60.120.560">
    <property type="entry name" value="Exo-inulinase, domain 1"/>
    <property type="match status" value="1"/>
</dbReference>
<sequence>MKKYLLTLSLCAMGLSLNSLAQTQQQTPPPIPPQATEFYTPVPPKITPGAQNNLPPSDAIVLFDGSSLNNFVSAKDGSSPAEWKIENGELVVVRGKGDIQSKLPFGDAQYHVEWSAPTEIVGEGQGRGNSGFFLMGMYEVQILDSYESKTYTNGQAGSIYKQYPPLVNPLRGPGEWNYYDIIFKAPRFDKNGVLTSPATVTVLINGVLVQNHVILRGPTEYIGIPNYKAHAEELPIKLQDHGNPVRFRNIWVRPL</sequence>
<keyword evidence="1" id="KW-0732">Signal</keyword>
<gene>
    <name evidence="3" type="ORF">DFQ04_1076</name>
</gene>
<keyword evidence="4" id="KW-1185">Reference proteome</keyword>
<evidence type="ECO:0000313" key="3">
    <source>
        <dbReference type="EMBL" id="TDQ19255.1"/>
    </source>
</evidence>
<dbReference type="OrthoDB" id="176168at2"/>
<reference evidence="3 4" key="1">
    <citation type="submission" date="2019-03" db="EMBL/GenBank/DDBJ databases">
        <title>Genomic Encyclopedia of Type Strains, Phase III (KMG-III): the genomes of soil and plant-associated and newly described type strains.</title>
        <authorList>
            <person name="Whitman W."/>
        </authorList>
    </citation>
    <scope>NUCLEOTIDE SEQUENCE [LARGE SCALE GENOMIC DNA]</scope>
    <source>
        <strain evidence="3 4">CECT 8446</strain>
    </source>
</reference>
<protein>
    <submittedName>
        <fullName evidence="3">Uncharacterized protein DUF1080</fullName>
    </submittedName>
</protein>
<dbReference type="AlphaFoldDB" id="A0A4R6TC35"/>
<evidence type="ECO:0000313" key="4">
    <source>
        <dbReference type="Proteomes" id="UP000294535"/>
    </source>
</evidence>
<dbReference type="Pfam" id="PF06439">
    <property type="entry name" value="3keto-disac_hyd"/>
    <property type="match status" value="1"/>
</dbReference>
<dbReference type="RefSeq" id="WP_133553391.1">
    <property type="nucleotide sequence ID" value="NZ_SNYF01000005.1"/>
</dbReference>
<evidence type="ECO:0000256" key="1">
    <source>
        <dbReference type="SAM" id="SignalP"/>
    </source>
</evidence>
<dbReference type="InterPro" id="IPR010496">
    <property type="entry name" value="AL/BT2_dom"/>
</dbReference>
<organism evidence="3 4">
    <name type="scientific">Algoriphagus boseongensis</name>
    <dbReference type="NCBI Taxonomy" id="1442587"/>
    <lineage>
        <taxon>Bacteria</taxon>
        <taxon>Pseudomonadati</taxon>
        <taxon>Bacteroidota</taxon>
        <taxon>Cytophagia</taxon>
        <taxon>Cytophagales</taxon>
        <taxon>Cyclobacteriaceae</taxon>
        <taxon>Algoriphagus</taxon>
    </lineage>
</organism>
<name>A0A4R6TC35_9BACT</name>
<comment type="caution">
    <text evidence="3">The sequence shown here is derived from an EMBL/GenBank/DDBJ whole genome shotgun (WGS) entry which is preliminary data.</text>
</comment>
<dbReference type="Proteomes" id="UP000294535">
    <property type="component" value="Unassembled WGS sequence"/>
</dbReference>
<dbReference type="EMBL" id="SNYF01000005">
    <property type="protein sequence ID" value="TDQ19255.1"/>
    <property type="molecule type" value="Genomic_DNA"/>
</dbReference>
<accession>A0A4R6TC35</accession>
<proteinExistence type="predicted"/>
<evidence type="ECO:0000259" key="2">
    <source>
        <dbReference type="Pfam" id="PF06439"/>
    </source>
</evidence>
<feature type="domain" description="3-keto-alpha-glucoside-1,2-lyase/3-keto-2-hydroxy-glucal hydratase" evidence="2">
    <location>
        <begin position="59"/>
        <end position="253"/>
    </location>
</feature>